<keyword evidence="1" id="KW-0472">Membrane</keyword>
<proteinExistence type="predicted"/>
<evidence type="ECO:0000256" key="1">
    <source>
        <dbReference type="SAM" id="Phobius"/>
    </source>
</evidence>
<gene>
    <name evidence="2" type="ORF">ANCCAN_12415</name>
</gene>
<keyword evidence="1" id="KW-1133">Transmembrane helix</keyword>
<feature type="transmembrane region" description="Helical" evidence="1">
    <location>
        <begin position="99"/>
        <end position="117"/>
    </location>
</feature>
<protein>
    <submittedName>
        <fullName evidence="2">Uncharacterized protein</fullName>
    </submittedName>
</protein>
<dbReference type="STRING" id="29170.A0A368GF19"/>
<sequence>MFSRRILSQLLFQPRVSSSCRYLVQLETAQFSTSTRLLESKKPDAALEKELEKLNEMLKKDFDSTVKKSEEEIDKTFMNFKARNERAAYKRSMIFNWKIAAATLGVGASCLAALFYIRKIRLEEREKHMKYIAGKARIGGDWELVNTEEFFMFFFS</sequence>
<dbReference type="OrthoDB" id="270009at2759"/>
<dbReference type="EMBL" id="JOJR01000228">
    <property type="protein sequence ID" value="RCN41625.1"/>
    <property type="molecule type" value="Genomic_DNA"/>
</dbReference>
<keyword evidence="1" id="KW-0812">Transmembrane</keyword>
<reference evidence="2 3" key="1">
    <citation type="submission" date="2014-10" db="EMBL/GenBank/DDBJ databases">
        <title>Draft genome of the hookworm Ancylostoma caninum.</title>
        <authorList>
            <person name="Mitreva M."/>
        </authorList>
    </citation>
    <scope>NUCLEOTIDE SEQUENCE [LARGE SCALE GENOMIC DNA]</scope>
    <source>
        <strain evidence="2 3">Baltimore</strain>
    </source>
</reference>
<name>A0A368GF19_ANCCA</name>
<evidence type="ECO:0000313" key="2">
    <source>
        <dbReference type="EMBL" id="RCN41625.1"/>
    </source>
</evidence>
<comment type="caution">
    <text evidence="2">The sequence shown here is derived from an EMBL/GenBank/DDBJ whole genome shotgun (WGS) entry which is preliminary data.</text>
</comment>
<accession>A0A368GF19</accession>
<dbReference type="AlphaFoldDB" id="A0A368GF19"/>
<keyword evidence="3" id="KW-1185">Reference proteome</keyword>
<dbReference type="Proteomes" id="UP000252519">
    <property type="component" value="Unassembled WGS sequence"/>
</dbReference>
<evidence type="ECO:0000313" key="3">
    <source>
        <dbReference type="Proteomes" id="UP000252519"/>
    </source>
</evidence>
<organism evidence="2 3">
    <name type="scientific">Ancylostoma caninum</name>
    <name type="common">Dog hookworm</name>
    <dbReference type="NCBI Taxonomy" id="29170"/>
    <lineage>
        <taxon>Eukaryota</taxon>
        <taxon>Metazoa</taxon>
        <taxon>Ecdysozoa</taxon>
        <taxon>Nematoda</taxon>
        <taxon>Chromadorea</taxon>
        <taxon>Rhabditida</taxon>
        <taxon>Rhabditina</taxon>
        <taxon>Rhabditomorpha</taxon>
        <taxon>Strongyloidea</taxon>
        <taxon>Ancylostomatidae</taxon>
        <taxon>Ancylostomatinae</taxon>
        <taxon>Ancylostoma</taxon>
    </lineage>
</organism>